<reference evidence="1 2" key="1">
    <citation type="journal article" date="2014" name="Curr. Biol.">
        <title>The genome of the clonal raider ant Cerapachys biroi.</title>
        <authorList>
            <person name="Oxley P.R."/>
            <person name="Ji L."/>
            <person name="Fetter-Pruneda I."/>
            <person name="McKenzie S.K."/>
            <person name="Li C."/>
            <person name="Hu H."/>
            <person name="Zhang G."/>
            <person name="Kronauer D.J."/>
        </authorList>
    </citation>
    <scope>NUCLEOTIDE SEQUENCE [LARGE SCALE GENOMIC DNA]</scope>
</reference>
<gene>
    <name evidence="1" type="ORF">X777_05319</name>
</gene>
<keyword evidence="2" id="KW-1185">Reference proteome</keyword>
<name>A0A026WGH2_OOCBI</name>
<accession>A0A026WGH2</accession>
<dbReference type="AlphaFoldDB" id="A0A026WGH2"/>
<dbReference type="EMBL" id="KK107224">
    <property type="protein sequence ID" value="EZA55142.1"/>
    <property type="molecule type" value="Genomic_DNA"/>
</dbReference>
<evidence type="ECO:0000313" key="2">
    <source>
        <dbReference type="Proteomes" id="UP000053097"/>
    </source>
</evidence>
<sequence>MREKSLGSTFKPETLTLKDEAHAKGTCQEDTNVRENILHKGKRRKLKGKPNFRKKCYLMF</sequence>
<proteinExistence type="predicted"/>
<protein>
    <submittedName>
        <fullName evidence="1">Uncharacterized protein</fullName>
    </submittedName>
</protein>
<organism evidence="1 2">
    <name type="scientific">Ooceraea biroi</name>
    <name type="common">Clonal raider ant</name>
    <name type="synonym">Cerapachys biroi</name>
    <dbReference type="NCBI Taxonomy" id="2015173"/>
    <lineage>
        <taxon>Eukaryota</taxon>
        <taxon>Metazoa</taxon>
        <taxon>Ecdysozoa</taxon>
        <taxon>Arthropoda</taxon>
        <taxon>Hexapoda</taxon>
        <taxon>Insecta</taxon>
        <taxon>Pterygota</taxon>
        <taxon>Neoptera</taxon>
        <taxon>Endopterygota</taxon>
        <taxon>Hymenoptera</taxon>
        <taxon>Apocrita</taxon>
        <taxon>Aculeata</taxon>
        <taxon>Formicoidea</taxon>
        <taxon>Formicidae</taxon>
        <taxon>Dorylinae</taxon>
        <taxon>Ooceraea</taxon>
    </lineage>
</organism>
<dbReference type="Proteomes" id="UP000053097">
    <property type="component" value="Unassembled WGS sequence"/>
</dbReference>
<evidence type="ECO:0000313" key="1">
    <source>
        <dbReference type="EMBL" id="EZA55142.1"/>
    </source>
</evidence>